<reference evidence="2 3" key="1">
    <citation type="submission" date="2017-01" db="EMBL/GenBank/DDBJ databases">
        <authorList>
            <person name="Varghese N."/>
            <person name="Submissions S."/>
        </authorList>
    </citation>
    <scope>NUCLEOTIDE SEQUENCE [LARGE SCALE GENOMIC DNA]</scope>
    <source>
        <strain evidence="2 3">ATCC 23464</strain>
    </source>
</reference>
<keyword evidence="3" id="KW-1185">Reference proteome</keyword>
<dbReference type="RefSeq" id="WP_068592406.1">
    <property type="nucleotide sequence ID" value="NZ_FTNK01000065.1"/>
</dbReference>
<organism evidence="2 3">
    <name type="scientific">Paenibacillus macquariensis</name>
    <dbReference type="NCBI Taxonomy" id="948756"/>
    <lineage>
        <taxon>Bacteria</taxon>
        <taxon>Bacillati</taxon>
        <taxon>Bacillota</taxon>
        <taxon>Bacilli</taxon>
        <taxon>Bacillales</taxon>
        <taxon>Paenibacillaceae</taxon>
        <taxon>Paenibacillus</taxon>
    </lineage>
</organism>
<dbReference type="Proteomes" id="UP000186666">
    <property type="component" value="Unassembled WGS sequence"/>
</dbReference>
<protein>
    <submittedName>
        <fullName evidence="2">Uncharacterized protein</fullName>
    </submittedName>
</protein>
<feature type="chain" id="PRO_5045463770" evidence="1">
    <location>
        <begin position="24"/>
        <end position="70"/>
    </location>
</feature>
<feature type="signal peptide" evidence="1">
    <location>
        <begin position="1"/>
        <end position="23"/>
    </location>
</feature>
<proteinExistence type="predicted"/>
<evidence type="ECO:0000313" key="2">
    <source>
        <dbReference type="EMBL" id="SIR75009.1"/>
    </source>
</evidence>
<gene>
    <name evidence="2" type="ORF">SAMN05421578_1654</name>
</gene>
<accession>A0ABY1KJ02</accession>
<dbReference type="EMBL" id="FTNK01000065">
    <property type="protein sequence ID" value="SIR75009.1"/>
    <property type="molecule type" value="Genomic_DNA"/>
</dbReference>
<sequence>MKKILVSTILAVVLLIGALPVSAAVKKNKVVWLGNYDEPASKAVNLSVIDGKTNVTERIYKDNALFPNYW</sequence>
<name>A0ABY1KJ02_9BACL</name>
<comment type="caution">
    <text evidence="2">The sequence shown here is derived from an EMBL/GenBank/DDBJ whole genome shotgun (WGS) entry which is preliminary data.</text>
</comment>
<evidence type="ECO:0000313" key="3">
    <source>
        <dbReference type="Proteomes" id="UP000186666"/>
    </source>
</evidence>
<evidence type="ECO:0000256" key="1">
    <source>
        <dbReference type="SAM" id="SignalP"/>
    </source>
</evidence>
<keyword evidence="1" id="KW-0732">Signal</keyword>